<keyword evidence="1" id="KW-0175">Coiled coil</keyword>
<protein>
    <submittedName>
        <fullName evidence="2">Phage tail protein</fullName>
    </submittedName>
</protein>
<accession>A0A7Y0R081</accession>
<evidence type="ECO:0000313" key="3">
    <source>
        <dbReference type="Proteomes" id="UP000565155"/>
    </source>
</evidence>
<sequence>MPKKFEAEKRDNGSFASLGLNGKQFNQLFNKIEQAQKRNRRNAKRTLTASTLAKPTNKALKALGEKAKGQLFTKEDLIKFDKARQRHKEVYDSKTAGITYAFLVKNSRQIDVDRANNRVDDGTGIHKATLIGIKNNIALIRVRASSVSKHEEHRVKVRFEQWDELLHEPPNGDYNQAVQLACAGRISFDCDCGRHQYWYRYLATMGNYCIAPPKEFAFPKIRNPELSGVACKHVLKATTMLQSLAWQRILANQMKQQARRVGFGSDNKTYLLNEREKKAAARNRKTVVDKAAATREHAKYLRAQKAMEKQIAKQKRESETIKRQARKLRKESNEKKGYIDMIKVGFQNFHDGYKLQGKTKGEALADFAKLMNVTPSRLERIIK</sequence>
<comment type="caution">
    <text evidence="2">The sequence shown here is derived from an EMBL/GenBank/DDBJ whole genome shotgun (WGS) entry which is preliminary data.</text>
</comment>
<name>A0A7Y0R081_VIBAL</name>
<dbReference type="AlphaFoldDB" id="A0A7Y0R081"/>
<evidence type="ECO:0000256" key="1">
    <source>
        <dbReference type="SAM" id="Coils"/>
    </source>
</evidence>
<proteinExistence type="predicted"/>
<dbReference type="RefSeq" id="WP_169629032.1">
    <property type="nucleotide sequence ID" value="NZ_JABCMA010000035.1"/>
</dbReference>
<gene>
    <name evidence="2" type="ORF">HKB35_20895</name>
</gene>
<organism evidence="2 3">
    <name type="scientific">Vibrio alginolyticus</name>
    <dbReference type="NCBI Taxonomy" id="663"/>
    <lineage>
        <taxon>Bacteria</taxon>
        <taxon>Pseudomonadati</taxon>
        <taxon>Pseudomonadota</taxon>
        <taxon>Gammaproteobacteria</taxon>
        <taxon>Vibrionales</taxon>
        <taxon>Vibrionaceae</taxon>
        <taxon>Vibrio</taxon>
    </lineage>
</organism>
<dbReference type="Proteomes" id="UP000565155">
    <property type="component" value="Unassembled WGS sequence"/>
</dbReference>
<dbReference type="EMBL" id="JABCMA010000035">
    <property type="protein sequence ID" value="NMR76072.1"/>
    <property type="molecule type" value="Genomic_DNA"/>
</dbReference>
<evidence type="ECO:0000313" key="2">
    <source>
        <dbReference type="EMBL" id="NMR76072.1"/>
    </source>
</evidence>
<reference evidence="2 3" key="1">
    <citation type="submission" date="2020-04" db="EMBL/GenBank/DDBJ databases">
        <title>Whole-genome sequencing of Vibrio spp. from China reveals different genetic environments of blaCTX-M-14 among diverse lineages.</title>
        <authorList>
            <person name="Zheng Z."/>
            <person name="Ye L."/>
            <person name="Chen S."/>
        </authorList>
    </citation>
    <scope>NUCLEOTIDE SEQUENCE [LARGE SCALE GENOMIC DNA]</scope>
    <source>
        <strain evidence="2 3">Vb1636</strain>
    </source>
</reference>
<feature type="coiled-coil region" evidence="1">
    <location>
        <begin position="297"/>
        <end position="331"/>
    </location>
</feature>